<dbReference type="EMBL" id="MN739111">
    <property type="protein sequence ID" value="QHS89507.1"/>
    <property type="molecule type" value="Genomic_DNA"/>
</dbReference>
<evidence type="ECO:0000256" key="1">
    <source>
        <dbReference type="SAM" id="MobiDB-lite"/>
    </source>
</evidence>
<organism evidence="2">
    <name type="scientific">viral metagenome</name>
    <dbReference type="NCBI Taxonomy" id="1070528"/>
    <lineage>
        <taxon>unclassified sequences</taxon>
        <taxon>metagenomes</taxon>
        <taxon>organismal metagenomes</taxon>
    </lineage>
</organism>
<feature type="compositionally biased region" description="Basic and acidic residues" evidence="1">
    <location>
        <begin position="564"/>
        <end position="574"/>
    </location>
</feature>
<accession>A0A6C0BB74</accession>
<evidence type="ECO:0000313" key="2">
    <source>
        <dbReference type="EMBL" id="QHS89507.1"/>
    </source>
</evidence>
<feature type="compositionally biased region" description="Basic residues" evidence="1">
    <location>
        <begin position="1765"/>
        <end position="1777"/>
    </location>
</feature>
<sequence length="1777" mass="203342">MEIISNVGSRPLASLGPISIEIEVHRKETTTLTLSNFFPFLTVADLKLAIYKELKVAPDHQFLCIQPAASIIRPVDYFWSLPGLKKEIPLANPLDSKKVAAQAVQFVDENGTRRLLSYTGRQRLTYEELAETIIKGRKLHLFIYENLKQPDLSERAWNASLYPYFPNLTHEKDAVDQKALDLRSRLYEQTEVFTQRLDSLLSDLELNTLAFSGLRKLQLQWVKGEEEPVEPIFYSTKVTEFLPYMRLMPTTGNKITKLHMRDDNTPDLADPRLLKQWTRDRSPTPNQDFIMAKALLKRGVAQEYPIYMTLRLFERGSADATIMPPKGVRKLDTATDLTPELLEKFSSAIEDLPFSSLPPQLHSATLIYGIHLPAGSTQFTKKTIRAKLPAFMPFFQEIMPLPGEQPLAMLRFKAVSNFFTEDKILAFLTQYASRKDIQGEMISTDLIPTLESEFQMTTEQAEGYIKKWLTSKGEFDVVSFESKEYTEKNNSGIDIAIFAQHPFYSFHLYNVNSVTNLERIITLLSLLFSASVGDLELSPRVAAQATAVSASASASASAEAEAEAEAKAEEKQESKEEEEELEIQGDDQLWQQFAAEIPEEGEAPVDIAEEIKNDFVEPSEELSQIPVATVKQVEEKEGEEEEEEEEGEKGGIADYFLTKLKEADKRLFDYTKTHPSLKKYVSMCAANVTRQPAVVTRQQYDEMNDTIYLDEITRGADKSKKGGIVFVKYPIEKGSKSDLVKPERDYDEVFNFLEYGSTPEKRKQNLYVCSKYFCTKDGLIVLENDFKGTEMRRPKGKKKAPNSCPFCEGLAIKNRRSPNPNETVLVRQEAPKTNEMYHTHVGFLKKTPHPEGLYLPCCFIKPQKIYRSDIYYDKLRQYGIEDAAPREEEQEQNAPKPAKTLDRDTPLFPEKQYTHYMEYGNSLKYIIGYEKLPLEFVVTIEKEKKGKKILTTKVEPQLGLLYALEKDKKPIRILDEYFKQDPLDLINPKGDLHKLKDGAKGFLRIAVENRERFKGDSFLAAIAPFYMLRSAKEMKTNILQNFDRQPSLFFQLNYGNFLLEFFDIQSKAPTPSNLQRALEGTDMNSWDLQLPGEAQKPKERFYSSLNYFKEWLESEKTVKEYRQFASLLAQPNFLTRYTKDSEKTSAGITFIILDITEKGTVDVRCPPYGFNPALYQGNDIAFLLHHYSGIWEPLFYVGDGSYELLFSLQNMAAWPEIVKERVQEFMSDHGCYSRGIFSYSSGYKVNPRKLIPASELVRKLKRKGMILDSQIRDAYNHLGALVFSNPEKGELIPIPCVDDGILFPEITKIYLDWEDIKTANARDIIEFYNEFIIGADLGRYGDYSVKEAWISNKRVFALVLGNGAILPVKTIKIRLPGAPIVDDVVEGVEMKEMNREVMEWRINKEIVFDKGDKEDGPAEMTSSDLSEIFEHLRITFANWLSDKQERGELRKRLRDIIFGDKQLYEKRKDLYIELYTTVMSWLSDDSPKGGRSTIQRVDCTSLGQESCSGRCVWSSEGQQCMLHVPETTQQGMVTVDTAQLLFFKLVEELLRFSEKRRELFENEVSRFSRIDRVITDGDQLIFPEKDAIWYELFRKWVRTTGEKGRYFEEQGTKGSVVPQDESTKLPGALLSILGETDPAALSLRLKRDTLTGLVGLLGYRVEEQETLKEEQMERISKEKQVSIAQIDLRESPPKTKYTFFSKFNPIKKTRIVDPKTEFFLLVITETGPALLTLDPMGGDLPVAAQLPRGLLSQFMAKKGGDRNSTRKSNRRQSRTQD</sequence>
<reference evidence="2" key="1">
    <citation type="journal article" date="2020" name="Nature">
        <title>Giant virus diversity and host interactions through global metagenomics.</title>
        <authorList>
            <person name="Schulz F."/>
            <person name="Roux S."/>
            <person name="Paez-Espino D."/>
            <person name="Jungbluth S."/>
            <person name="Walsh D.A."/>
            <person name="Denef V.J."/>
            <person name="McMahon K.D."/>
            <person name="Konstantinidis K.T."/>
            <person name="Eloe-Fadrosh E.A."/>
            <person name="Kyrpides N.C."/>
            <person name="Woyke T."/>
        </authorList>
    </citation>
    <scope>NUCLEOTIDE SEQUENCE</scope>
    <source>
        <strain evidence="2">GVMAG-M-3300010158-60</strain>
    </source>
</reference>
<feature type="region of interest" description="Disordered" evidence="1">
    <location>
        <begin position="1757"/>
        <end position="1777"/>
    </location>
</feature>
<feature type="region of interest" description="Disordered" evidence="1">
    <location>
        <begin position="556"/>
        <end position="584"/>
    </location>
</feature>
<proteinExistence type="predicted"/>
<name>A0A6C0BB74_9ZZZZ</name>
<protein>
    <submittedName>
        <fullName evidence="2">Uncharacterized protein</fullName>
    </submittedName>
</protein>
<feature type="region of interest" description="Disordered" evidence="1">
    <location>
        <begin position="882"/>
        <end position="905"/>
    </location>
</feature>
<feature type="compositionally biased region" description="Acidic residues" evidence="1">
    <location>
        <begin position="575"/>
        <end position="584"/>
    </location>
</feature>